<proteinExistence type="predicted"/>
<dbReference type="PANTHER" id="PTHR36441:SF1">
    <property type="entry name" value="DUF503 DOMAIN-CONTAINING PROTEIN"/>
    <property type="match status" value="1"/>
</dbReference>
<accession>A0A367ZWG1</accession>
<evidence type="ECO:0000313" key="1">
    <source>
        <dbReference type="EMBL" id="RCK81692.1"/>
    </source>
</evidence>
<comment type="caution">
    <text evidence="1">The sequence shown here is derived from an EMBL/GenBank/DDBJ whole genome shotgun (WGS) entry which is preliminary data.</text>
</comment>
<gene>
    <name evidence="1" type="ORF">OZSIB_0826</name>
</gene>
<dbReference type="PANTHER" id="PTHR36441">
    <property type="entry name" value="HYPOTHETICAL CYTOSOLIC PROTEIN"/>
    <property type="match status" value="1"/>
</dbReference>
<name>A0A367ZWG1_9BACT</name>
<organism evidence="1 2">
    <name type="scientific">Candidatus Ozemobacter sibiricus</name>
    <dbReference type="NCBI Taxonomy" id="2268124"/>
    <lineage>
        <taxon>Bacteria</taxon>
        <taxon>Candidatus Ozemobacteria</taxon>
        <taxon>Candidatus Ozemobacterales</taxon>
        <taxon>Candidatus Ozemobacteraceae</taxon>
        <taxon>Candidatus Ozemobacter</taxon>
    </lineage>
</organism>
<dbReference type="InterPro" id="IPR036746">
    <property type="entry name" value="TT1725-like_sf"/>
</dbReference>
<dbReference type="Pfam" id="PF04456">
    <property type="entry name" value="DUF503"/>
    <property type="match status" value="1"/>
</dbReference>
<evidence type="ECO:0000313" key="2">
    <source>
        <dbReference type="Proteomes" id="UP000252355"/>
    </source>
</evidence>
<dbReference type="EMBL" id="QOQW01000001">
    <property type="protein sequence ID" value="RCK81692.1"/>
    <property type="molecule type" value="Genomic_DNA"/>
</dbReference>
<dbReference type="InterPro" id="IPR007546">
    <property type="entry name" value="DUF503"/>
</dbReference>
<dbReference type="Gene3D" id="3.30.70.1120">
    <property type="entry name" value="TT1725-like"/>
    <property type="match status" value="1"/>
</dbReference>
<protein>
    <submittedName>
        <fullName evidence="1">YlxP-like protein</fullName>
    </submittedName>
</protein>
<dbReference type="Proteomes" id="UP000252355">
    <property type="component" value="Unassembled WGS sequence"/>
</dbReference>
<reference evidence="1 2" key="1">
    <citation type="submission" date="2018-05" db="EMBL/GenBank/DDBJ databases">
        <title>A metagenomic window into the 2 km-deep terrestrial subsurface aquifer revealed taxonomically and functionally diverse microbial community comprising novel uncultured bacterial lineages.</title>
        <authorList>
            <person name="Kadnikov V.V."/>
            <person name="Mardanov A.V."/>
            <person name="Beletsky A.V."/>
            <person name="Banks D."/>
            <person name="Pimenov N.V."/>
            <person name="Frank Y.A."/>
            <person name="Karnachuk O.V."/>
            <person name="Ravin N.V."/>
        </authorList>
    </citation>
    <scope>NUCLEOTIDE SEQUENCE [LARGE SCALE GENOMIC DNA]</scope>
    <source>
        <strain evidence="1">BY5</strain>
    </source>
</reference>
<dbReference type="SUPFAM" id="SSF103007">
    <property type="entry name" value="Hypothetical protein TT1725"/>
    <property type="match status" value="1"/>
</dbReference>
<sequence>MAVAVGTFELHFPMAHSLKEKRQVLRCVMDRVKAKFNVSIAEVEHHDLWQRGTVGVAIVGNDRTLLDQIGQRIEEILSGHEEAHLTECQWEYL</sequence>
<dbReference type="AlphaFoldDB" id="A0A367ZWG1"/>